<keyword evidence="1" id="KW-0378">Hydrolase</keyword>
<dbReference type="AlphaFoldDB" id="M4RV41"/>
<dbReference type="InterPro" id="IPR013094">
    <property type="entry name" value="AB_hydrolase_3"/>
</dbReference>
<organism evidence="3 4">
    <name type="scientific">Paraglaciecola psychrophila 170</name>
    <dbReference type="NCBI Taxonomy" id="1129794"/>
    <lineage>
        <taxon>Bacteria</taxon>
        <taxon>Pseudomonadati</taxon>
        <taxon>Pseudomonadota</taxon>
        <taxon>Gammaproteobacteria</taxon>
        <taxon>Alteromonadales</taxon>
        <taxon>Alteromonadaceae</taxon>
        <taxon>Paraglaciecola</taxon>
    </lineage>
</organism>
<dbReference type="KEGG" id="gps:C427_5463"/>
<reference evidence="3 4" key="1">
    <citation type="journal article" date="2013" name="Genome Announc.">
        <title>Complete Genome Sequence of Glaciecola psychrophila Strain 170T.</title>
        <authorList>
            <person name="Yin J."/>
            <person name="Chen J."/>
            <person name="Liu G."/>
            <person name="Yu Y."/>
            <person name="Song L."/>
            <person name="Wang X."/>
            <person name="Qu X."/>
        </authorList>
    </citation>
    <scope>NUCLEOTIDE SEQUENCE [LARGE SCALE GENOMIC DNA]</scope>
    <source>
        <strain evidence="3 4">170</strain>
    </source>
</reference>
<dbReference type="HOGENOM" id="CLU_012494_6_4_6"/>
<evidence type="ECO:0000256" key="1">
    <source>
        <dbReference type="ARBA" id="ARBA00022801"/>
    </source>
</evidence>
<evidence type="ECO:0000313" key="4">
    <source>
        <dbReference type="Proteomes" id="UP000011864"/>
    </source>
</evidence>
<gene>
    <name evidence="3" type="ORF">C427_5463</name>
</gene>
<dbReference type="OrthoDB" id="9806180at2"/>
<dbReference type="PANTHER" id="PTHR48081:SF8">
    <property type="entry name" value="ALPHA_BETA HYDROLASE FOLD-3 DOMAIN-CONTAINING PROTEIN-RELATED"/>
    <property type="match status" value="1"/>
</dbReference>
<dbReference type="STRING" id="1129794.C427_5463"/>
<feature type="domain" description="Alpha/beta hydrolase fold-3" evidence="2">
    <location>
        <begin position="82"/>
        <end position="292"/>
    </location>
</feature>
<dbReference type="PATRIC" id="fig|1129794.4.peg.5444"/>
<dbReference type="InterPro" id="IPR050300">
    <property type="entry name" value="GDXG_lipolytic_enzyme"/>
</dbReference>
<evidence type="ECO:0000313" key="3">
    <source>
        <dbReference type="EMBL" id="AGH47560.1"/>
    </source>
</evidence>
<dbReference type="Pfam" id="PF07859">
    <property type="entry name" value="Abhydrolase_3"/>
    <property type="match status" value="1"/>
</dbReference>
<evidence type="ECO:0000259" key="2">
    <source>
        <dbReference type="Pfam" id="PF07859"/>
    </source>
</evidence>
<dbReference type="EMBL" id="CP003837">
    <property type="protein sequence ID" value="AGH47560.1"/>
    <property type="molecule type" value="Genomic_DNA"/>
</dbReference>
<sequence>MRLDKETAVLLEQFNQQIPDLHNQQVSIETSRAGAQAMFIGLQGPVPIGCRVSELNIPSDEGDIPARLYLPVIETETPLPVVMFLHGGGWSLGDLDCYQALVASLCELSGMAFVSLEYRLAPEHKYPAGLKDACSGLSWLYQHAQSMNLDSNRIALMGDSAGANLALSTSYQMNNINGIQLKGLYLIYPVLDVHNPHQTYPSREQFGNGDYLLSTAAIDDTRVMYLDEKGRADDPLVSPMFLTDLQRLPATSILVAGFDPLHDEGQQFAEKLHQAGKLRHFEDFDSTIHAFLSFGDLSVAQQARQRLAEQLKADLLPNKENEHTQRRASR</sequence>
<dbReference type="InterPro" id="IPR029058">
    <property type="entry name" value="AB_hydrolase_fold"/>
</dbReference>
<keyword evidence="4" id="KW-1185">Reference proteome</keyword>
<dbReference type="Gene3D" id="3.40.50.1820">
    <property type="entry name" value="alpha/beta hydrolase"/>
    <property type="match status" value="1"/>
</dbReference>
<dbReference type="Proteomes" id="UP000011864">
    <property type="component" value="Chromosome"/>
</dbReference>
<dbReference type="GO" id="GO:0016787">
    <property type="term" value="F:hydrolase activity"/>
    <property type="evidence" value="ECO:0007669"/>
    <property type="project" value="UniProtKB-KW"/>
</dbReference>
<protein>
    <recommendedName>
        <fullName evidence="2">Alpha/beta hydrolase fold-3 domain-containing protein</fullName>
    </recommendedName>
</protein>
<dbReference type="eggNOG" id="COG0657">
    <property type="taxonomic scope" value="Bacteria"/>
</dbReference>
<dbReference type="SUPFAM" id="SSF53474">
    <property type="entry name" value="alpha/beta-Hydrolases"/>
    <property type="match status" value="1"/>
</dbReference>
<proteinExistence type="predicted"/>
<dbReference type="PANTHER" id="PTHR48081">
    <property type="entry name" value="AB HYDROLASE SUPERFAMILY PROTEIN C4A8.06C"/>
    <property type="match status" value="1"/>
</dbReference>
<dbReference type="RefSeq" id="WP_015431413.1">
    <property type="nucleotide sequence ID" value="NC_020514.1"/>
</dbReference>
<name>M4RV41_9ALTE</name>
<accession>M4RV41</accession>